<dbReference type="Proteomes" id="UP000054321">
    <property type="component" value="Unassembled WGS sequence"/>
</dbReference>
<reference evidence="1 2" key="1">
    <citation type="submission" date="2014-04" db="EMBL/GenBank/DDBJ databases">
        <authorList>
            <consortium name="DOE Joint Genome Institute"/>
            <person name="Kuo A."/>
            <person name="Martino E."/>
            <person name="Perotto S."/>
            <person name="Kohler A."/>
            <person name="Nagy L.G."/>
            <person name="Floudas D."/>
            <person name="Copeland A."/>
            <person name="Barry K.W."/>
            <person name="Cichocki N."/>
            <person name="Veneault-Fourrey C."/>
            <person name="LaButti K."/>
            <person name="Lindquist E.A."/>
            <person name="Lipzen A."/>
            <person name="Lundell T."/>
            <person name="Morin E."/>
            <person name="Murat C."/>
            <person name="Sun H."/>
            <person name="Tunlid A."/>
            <person name="Henrissat B."/>
            <person name="Grigoriev I.V."/>
            <person name="Hibbett D.S."/>
            <person name="Martin F."/>
            <person name="Nordberg H.P."/>
            <person name="Cantor M.N."/>
            <person name="Hua S.X."/>
        </authorList>
    </citation>
    <scope>NUCLEOTIDE SEQUENCE [LARGE SCALE GENOMIC DNA]</scope>
    <source>
        <strain evidence="1 2">Zn</strain>
    </source>
</reference>
<organism evidence="1 2">
    <name type="scientific">Oidiodendron maius (strain Zn)</name>
    <dbReference type="NCBI Taxonomy" id="913774"/>
    <lineage>
        <taxon>Eukaryota</taxon>
        <taxon>Fungi</taxon>
        <taxon>Dikarya</taxon>
        <taxon>Ascomycota</taxon>
        <taxon>Pezizomycotina</taxon>
        <taxon>Leotiomycetes</taxon>
        <taxon>Leotiomycetes incertae sedis</taxon>
        <taxon>Myxotrichaceae</taxon>
        <taxon>Oidiodendron</taxon>
    </lineage>
</organism>
<accession>A0A0C3GSR6</accession>
<sequence>MSADKAPAEKLPLAVRKNVRDEWDNKKPEFEAQLLELLGTPWKFDINPLAIYPYAEEGSYGHHSLGSCIAAYADGFIYQLKYCLNSQGSGLKDEMNTVVNTHSVTLFASTNFNYCGCDVEAGVLRLHFHPNCLGTNVNDAASKLPDAISTAPQPEGAPALSYAARHSIKTDYDSKIGDVLEKASKALQNPNLKFEPGFEELGAMLKTGKDVRDDWEKNLGNFAVMYFESFLSALQYNKFAEDDLLREGFEEGVPKGVVKLRLVEKLPSGYNQILLDDGAVVLQTTPNNWGTNVNDTAAKLVDIL</sequence>
<protein>
    <submittedName>
        <fullName evidence="1">Uncharacterized protein</fullName>
    </submittedName>
</protein>
<reference evidence="2" key="2">
    <citation type="submission" date="2015-01" db="EMBL/GenBank/DDBJ databases">
        <title>Evolutionary Origins and Diversification of the Mycorrhizal Mutualists.</title>
        <authorList>
            <consortium name="DOE Joint Genome Institute"/>
            <consortium name="Mycorrhizal Genomics Consortium"/>
            <person name="Kohler A."/>
            <person name="Kuo A."/>
            <person name="Nagy L.G."/>
            <person name="Floudas D."/>
            <person name="Copeland A."/>
            <person name="Barry K.W."/>
            <person name="Cichocki N."/>
            <person name="Veneault-Fourrey C."/>
            <person name="LaButti K."/>
            <person name="Lindquist E.A."/>
            <person name="Lipzen A."/>
            <person name="Lundell T."/>
            <person name="Morin E."/>
            <person name="Murat C."/>
            <person name="Riley R."/>
            <person name="Ohm R."/>
            <person name="Sun H."/>
            <person name="Tunlid A."/>
            <person name="Henrissat B."/>
            <person name="Grigoriev I.V."/>
            <person name="Hibbett D.S."/>
            <person name="Martin F."/>
        </authorList>
    </citation>
    <scope>NUCLEOTIDE SEQUENCE [LARGE SCALE GENOMIC DNA]</scope>
    <source>
        <strain evidence="2">Zn</strain>
    </source>
</reference>
<dbReference type="InParanoid" id="A0A0C3GSR6"/>
<proteinExistence type="predicted"/>
<name>A0A0C3GSR6_OIDMZ</name>
<keyword evidence="2" id="KW-1185">Reference proteome</keyword>
<dbReference type="HOGENOM" id="CLU_061413_0_0_1"/>
<dbReference type="EMBL" id="KN832890">
    <property type="protein sequence ID" value="KIM94339.1"/>
    <property type="molecule type" value="Genomic_DNA"/>
</dbReference>
<dbReference type="AlphaFoldDB" id="A0A0C3GSR6"/>
<dbReference type="OrthoDB" id="2364174at2759"/>
<evidence type="ECO:0000313" key="1">
    <source>
        <dbReference type="EMBL" id="KIM94339.1"/>
    </source>
</evidence>
<gene>
    <name evidence="1" type="ORF">OIDMADRAFT_45770</name>
</gene>
<evidence type="ECO:0000313" key="2">
    <source>
        <dbReference type="Proteomes" id="UP000054321"/>
    </source>
</evidence>